<feature type="transmembrane region" description="Helical" evidence="11">
    <location>
        <begin position="106"/>
        <end position="126"/>
    </location>
</feature>
<dbReference type="EC" id="2.4.99.28" evidence="11"/>
<dbReference type="GO" id="GO:0005886">
    <property type="term" value="C:plasma membrane"/>
    <property type="evidence" value="ECO:0007669"/>
    <property type="project" value="UniProtKB-SubCell"/>
</dbReference>
<dbReference type="HAMAP" id="MF_02079">
    <property type="entry name" value="PGT_RodA"/>
    <property type="match status" value="1"/>
</dbReference>
<comment type="catalytic activity">
    <reaction evidence="11">
        <text>[GlcNAc-(1-&gt;4)-Mur2Ac(oyl-L-Ala-gamma-D-Glu-L-Lys-D-Ala-D-Ala)](n)-di-trans,octa-cis-undecaprenyl diphosphate + beta-D-GlcNAc-(1-&gt;4)-Mur2Ac(oyl-L-Ala-gamma-D-Glu-L-Lys-D-Ala-D-Ala)-di-trans,octa-cis-undecaprenyl diphosphate = [GlcNAc-(1-&gt;4)-Mur2Ac(oyl-L-Ala-gamma-D-Glu-L-Lys-D-Ala-D-Ala)](n+1)-di-trans,octa-cis-undecaprenyl diphosphate + di-trans,octa-cis-undecaprenyl diphosphate + H(+)</text>
        <dbReference type="Rhea" id="RHEA:23708"/>
        <dbReference type="Rhea" id="RHEA-COMP:9602"/>
        <dbReference type="Rhea" id="RHEA-COMP:9603"/>
        <dbReference type="ChEBI" id="CHEBI:15378"/>
        <dbReference type="ChEBI" id="CHEBI:58405"/>
        <dbReference type="ChEBI" id="CHEBI:60033"/>
        <dbReference type="ChEBI" id="CHEBI:78435"/>
        <dbReference type="EC" id="2.4.99.28"/>
    </reaction>
</comment>
<evidence type="ECO:0000256" key="10">
    <source>
        <dbReference type="ARBA" id="ARBA00023316"/>
    </source>
</evidence>
<dbReference type="GO" id="GO:0071555">
    <property type="term" value="P:cell wall organization"/>
    <property type="evidence" value="ECO:0007669"/>
    <property type="project" value="UniProtKB-KW"/>
</dbReference>
<dbReference type="InterPro" id="IPR018365">
    <property type="entry name" value="Cell_cycle_FtsW-rel_CS"/>
</dbReference>
<keyword evidence="10 11" id="KW-0961">Cell wall biogenesis/degradation</keyword>
<protein>
    <recommendedName>
        <fullName evidence="11">Peptidoglycan glycosyltransferase RodA</fullName>
        <shortName evidence="11">PGT</shortName>
        <ecNumber evidence="11">2.4.99.28</ecNumber>
    </recommendedName>
    <alternativeName>
        <fullName evidence="11">Cell elongation protein RodA</fullName>
    </alternativeName>
    <alternativeName>
        <fullName evidence="11">Cell wall polymerase</fullName>
    </alternativeName>
    <alternativeName>
        <fullName evidence="11">Peptidoglycan polymerase</fullName>
        <shortName evidence="11">PG polymerase</shortName>
    </alternativeName>
</protein>
<evidence type="ECO:0000256" key="2">
    <source>
        <dbReference type="ARBA" id="ARBA00022475"/>
    </source>
</evidence>
<dbReference type="UniPathway" id="UPA00219"/>
<feature type="transmembrane region" description="Helical" evidence="11">
    <location>
        <begin position="342"/>
        <end position="362"/>
    </location>
</feature>
<dbReference type="GO" id="GO:0032153">
    <property type="term" value="C:cell division site"/>
    <property type="evidence" value="ECO:0007669"/>
    <property type="project" value="TreeGrafter"/>
</dbReference>
<keyword evidence="8 11" id="KW-1133">Transmembrane helix</keyword>
<keyword evidence="3 11" id="KW-0328">Glycosyltransferase</keyword>
<evidence type="ECO:0000256" key="7">
    <source>
        <dbReference type="ARBA" id="ARBA00022984"/>
    </source>
</evidence>
<evidence type="ECO:0000256" key="6">
    <source>
        <dbReference type="ARBA" id="ARBA00022960"/>
    </source>
</evidence>
<name>F8F3F5_GRAC1</name>
<dbReference type="GO" id="GO:0008955">
    <property type="term" value="F:peptidoglycan glycosyltransferase activity"/>
    <property type="evidence" value="ECO:0007669"/>
    <property type="project" value="UniProtKB-UniRule"/>
</dbReference>
<dbReference type="Proteomes" id="UP000000503">
    <property type="component" value="Chromosome"/>
</dbReference>
<dbReference type="NCBIfam" id="TIGR02210">
    <property type="entry name" value="rodA_shape"/>
    <property type="match status" value="1"/>
</dbReference>
<keyword evidence="5 11" id="KW-0812">Transmembrane</keyword>
<feature type="transmembrane region" description="Helical" evidence="11">
    <location>
        <begin position="374"/>
        <end position="394"/>
    </location>
</feature>
<dbReference type="PROSITE" id="PS00428">
    <property type="entry name" value="FTSW_RODA_SPOVE"/>
    <property type="match status" value="1"/>
</dbReference>
<comment type="pathway">
    <text evidence="11">Cell wall biogenesis; peptidoglycan biosynthesis.</text>
</comment>
<dbReference type="NCBIfam" id="NF037961">
    <property type="entry name" value="RodA_shape"/>
    <property type="match status" value="1"/>
</dbReference>
<evidence type="ECO:0000256" key="9">
    <source>
        <dbReference type="ARBA" id="ARBA00023136"/>
    </source>
</evidence>
<dbReference type="GO" id="GO:0015648">
    <property type="term" value="F:lipid-linked peptidoglycan transporter activity"/>
    <property type="evidence" value="ECO:0007669"/>
    <property type="project" value="TreeGrafter"/>
</dbReference>
<feature type="transmembrane region" description="Helical" evidence="11">
    <location>
        <begin position="12"/>
        <end position="32"/>
    </location>
</feature>
<dbReference type="Pfam" id="PF01098">
    <property type="entry name" value="FTSW_RODA_SPOVE"/>
    <property type="match status" value="2"/>
</dbReference>
<dbReference type="STRING" id="744872.Spica_1385"/>
<comment type="similarity">
    <text evidence="11">Belongs to the SEDS family. MrdB/RodA subfamily.</text>
</comment>
<evidence type="ECO:0000313" key="13">
    <source>
        <dbReference type="Proteomes" id="UP000000503"/>
    </source>
</evidence>
<dbReference type="OrthoDB" id="9812661at2"/>
<evidence type="ECO:0000313" key="12">
    <source>
        <dbReference type="EMBL" id="AEJ19531.1"/>
    </source>
</evidence>
<feature type="transmembrane region" description="Helical" evidence="11">
    <location>
        <begin position="248"/>
        <end position="269"/>
    </location>
</feature>
<reference evidence="13" key="1">
    <citation type="journal article" date="2013" name="Stand. Genomic Sci.">
        <title>Genome sequence of the thermophilic fresh-water bacterium Spirochaeta caldaria type strain (H1(T)), reclassification of Spirochaeta caldaria, Spirochaeta stenostrepta, and Spirochaeta zuelzerae in the genus Treponema as Treponema caldaria comb. nov., Treponema stenostrepta comb. nov., and Treponema zuelzerae comb. nov., and emendation of the genus Treponema.</title>
        <authorList>
            <person name="Abt B."/>
            <person name="Goker M."/>
            <person name="Scheuner C."/>
            <person name="Han C."/>
            <person name="Lu M."/>
            <person name="Misra M."/>
            <person name="Lapidus A."/>
            <person name="Nolan M."/>
            <person name="Lucas S."/>
            <person name="Hammon N."/>
            <person name="Deshpande S."/>
            <person name="Cheng J.F."/>
            <person name="Tapia R."/>
            <person name="Goodwin L.A."/>
            <person name="Pitluck S."/>
            <person name="Liolios K."/>
            <person name="Pagani I."/>
            <person name="Ivanova N."/>
            <person name="Mavromatis K."/>
            <person name="Mikhailova N."/>
            <person name="Huntemann M."/>
            <person name="Pati A."/>
            <person name="Chen A."/>
            <person name="Palaniappan K."/>
            <person name="Land M."/>
            <person name="Hauser L."/>
            <person name="Jeffries C.D."/>
            <person name="Rohde M."/>
            <person name="Spring S."/>
            <person name="Gronow S."/>
            <person name="Detter J.C."/>
            <person name="Bristow J."/>
            <person name="Eisen J.A."/>
            <person name="Markowitz V."/>
            <person name="Hugenholtz P."/>
            <person name="Kyrpides N.C."/>
            <person name="Woyke T."/>
            <person name="Klenk H.P."/>
        </authorList>
    </citation>
    <scope>NUCLEOTIDE SEQUENCE</scope>
    <source>
        <strain evidence="13">ATCC 51460 / DSM 7334 / H1</strain>
    </source>
</reference>
<keyword evidence="4 11" id="KW-0808">Transferase</keyword>
<feature type="transmembrane region" description="Helical" evidence="11">
    <location>
        <begin position="75"/>
        <end position="94"/>
    </location>
</feature>
<evidence type="ECO:0000256" key="3">
    <source>
        <dbReference type="ARBA" id="ARBA00022676"/>
    </source>
</evidence>
<dbReference type="GO" id="GO:0008360">
    <property type="term" value="P:regulation of cell shape"/>
    <property type="evidence" value="ECO:0007669"/>
    <property type="project" value="UniProtKB-KW"/>
</dbReference>
<keyword evidence="7 11" id="KW-0573">Peptidoglycan synthesis</keyword>
<accession>F8F3F5</accession>
<dbReference type="PANTHER" id="PTHR30474:SF1">
    <property type="entry name" value="PEPTIDOGLYCAN GLYCOSYLTRANSFERASE MRDB"/>
    <property type="match status" value="1"/>
</dbReference>
<dbReference type="GO" id="GO:0009252">
    <property type="term" value="P:peptidoglycan biosynthetic process"/>
    <property type="evidence" value="ECO:0007669"/>
    <property type="project" value="UniProtKB-UniRule"/>
</dbReference>
<evidence type="ECO:0000256" key="8">
    <source>
        <dbReference type="ARBA" id="ARBA00022989"/>
    </source>
</evidence>
<feature type="transmembrane region" description="Helical" evidence="11">
    <location>
        <begin position="44"/>
        <end position="63"/>
    </location>
</feature>
<organism evidence="12 13">
    <name type="scientific">Gracilinema caldarium (strain ATCC 51460 / DSM 7334 / H1)</name>
    <name type="common">Treponema caldarium</name>
    <dbReference type="NCBI Taxonomy" id="744872"/>
    <lineage>
        <taxon>Bacteria</taxon>
        <taxon>Pseudomonadati</taxon>
        <taxon>Spirochaetota</taxon>
        <taxon>Spirochaetia</taxon>
        <taxon>Spirochaetales</taxon>
        <taxon>Breznakiellaceae</taxon>
        <taxon>Gracilinema</taxon>
    </lineage>
</organism>
<dbReference type="InterPro" id="IPR011923">
    <property type="entry name" value="RodA/MrdB"/>
</dbReference>
<evidence type="ECO:0000256" key="11">
    <source>
        <dbReference type="HAMAP-Rule" id="MF_02079"/>
    </source>
</evidence>
<sequence>MNYKRLTEIDVSLLLSTLILTLFGILMIYSSGVNSSGILISNEYIKQIIFSIIGLVLIAFLIMYDYRRLYDYAEYFYVFFLLLVLYTIFFGKLVNGARAWIGFGNFGIQPSEFLKIATIIILSKYLENSHRSEEHLKRFVVASIIVGMPMLFILLQPDLGTALVFIPIFLATCFIAGITRRYIVYTILLIGLVGFFTILPLWQLYILKGALPFLKMFQNIKIVSILELAMLLISGIAWYGYKRYRKDYFYWIVYFLSLFIIALLVSFAAHKVLKDYQIMRLIVFLDPYIDPKGSGWNIIQSITAIGSGGVLGKGYLQGTQSHYRFLPQQSTDFIFSIFSEEMGFIGGLLLFALFLLIVLRLLNIMKTTSDLFGAYIVAGFSGMLVFHFLINVGMTMGIMPITGIPLLFLSYGGSSLLSAFIGIGIALSIYVRRFEH</sequence>
<evidence type="ECO:0000256" key="4">
    <source>
        <dbReference type="ARBA" id="ARBA00022679"/>
    </source>
</evidence>
<dbReference type="PANTHER" id="PTHR30474">
    <property type="entry name" value="CELL CYCLE PROTEIN"/>
    <property type="match status" value="1"/>
</dbReference>
<dbReference type="GO" id="GO:0051301">
    <property type="term" value="P:cell division"/>
    <property type="evidence" value="ECO:0007669"/>
    <property type="project" value="InterPro"/>
</dbReference>
<keyword evidence="9 11" id="KW-0472">Membrane</keyword>
<dbReference type="eggNOG" id="COG0772">
    <property type="taxonomic scope" value="Bacteria"/>
</dbReference>
<evidence type="ECO:0000256" key="1">
    <source>
        <dbReference type="ARBA" id="ARBA00004141"/>
    </source>
</evidence>
<keyword evidence="2 11" id="KW-1003">Cell membrane</keyword>
<feature type="transmembrane region" description="Helical" evidence="11">
    <location>
        <begin position="222"/>
        <end position="241"/>
    </location>
</feature>
<feature type="transmembrane region" description="Helical" evidence="11">
    <location>
        <begin position="161"/>
        <end position="178"/>
    </location>
</feature>
<dbReference type="RefSeq" id="WP_013968841.1">
    <property type="nucleotide sequence ID" value="NC_015732.1"/>
</dbReference>
<feature type="transmembrane region" description="Helical" evidence="11">
    <location>
        <begin position="406"/>
        <end position="431"/>
    </location>
</feature>
<feature type="transmembrane region" description="Helical" evidence="11">
    <location>
        <begin position="183"/>
        <end position="202"/>
    </location>
</feature>
<feature type="transmembrane region" description="Helical" evidence="11">
    <location>
        <begin position="138"/>
        <end position="155"/>
    </location>
</feature>
<gene>
    <name evidence="11" type="primary">rodA</name>
    <name evidence="12" type="ordered locus">Spica_1385</name>
</gene>
<keyword evidence="11" id="KW-0997">Cell inner membrane</keyword>
<evidence type="ECO:0000256" key="5">
    <source>
        <dbReference type="ARBA" id="ARBA00022692"/>
    </source>
</evidence>
<dbReference type="EMBL" id="CP002868">
    <property type="protein sequence ID" value="AEJ19531.1"/>
    <property type="molecule type" value="Genomic_DNA"/>
</dbReference>
<comment type="subcellular location">
    <subcellularLocation>
        <location evidence="11">Cell inner membrane</location>
        <topology evidence="11">Multi-pass membrane protein</topology>
    </subcellularLocation>
    <subcellularLocation>
        <location evidence="1">Membrane</location>
        <topology evidence="1">Multi-pass membrane protein</topology>
    </subcellularLocation>
</comment>
<keyword evidence="13" id="KW-1185">Reference proteome</keyword>
<comment type="function">
    <text evidence="11">Peptidoglycan polymerase that is essential for cell wall elongation.</text>
</comment>
<keyword evidence="6 11" id="KW-0133">Cell shape</keyword>
<dbReference type="KEGG" id="scd:Spica_1385"/>
<dbReference type="InterPro" id="IPR001182">
    <property type="entry name" value="FtsW/RodA"/>
</dbReference>
<dbReference type="HOGENOM" id="CLU_029243_2_2_12"/>
<dbReference type="AlphaFoldDB" id="F8F3F5"/>
<proteinExistence type="inferred from homology"/>